<dbReference type="InterPro" id="IPR006026">
    <property type="entry name" value="Peptidase_Metallo"/>
</dbReference>
<organism evidence="8">
    <name type="scientific">Strongyloides ratti</name>
    <name type="common">Parasitic roundworm</name>
    <dbReference type="NCBI Taxonomy" id="34506"/>
    <lineage>
        <taxon>Eukaryota</taxon>
        <taxon>Metazoa</taxon>
        <taxon>Ecdysozoa</taxon>
        <taxon>Nematoda</taxon>
        <taxon>Chromadorea</taxon>
        <taxon>Rhabditida</taxon>
        <taxon>Tylenchina</taxon>
        <taxon>Panagrolaimomorpha</taxon>
        <taxon>Strongyloidoidea</taxon>
        <taxon>Strongyloididae</taxon>
        <taxon>Strongyloides</taxon>
    </lineage>
</organism>
<dbReference type="PROSITE" id="PS01186">
    <property type="entry name" value="EGF_2"/>
    <property type="match status" value="1"/>
</dbReference>
<dbReference type="InterPro" id="IPR000742">
    <property type="entry name" value="EGF"/>
</dbReference>
<dbReference type="SUPFAM" id="SSF55486">
    <property type="entry name" value="Metalloproteases ('zincins'), catalytic domain"/>
    <property type="match status" value="1"/>
</dbReference>
<feature type="domain" description="Peptidase M12A" evidence="7">
    <location>
        <begin position="37"/>
        <end position="238"/>
    </location>
</feature>
<evidence type="ECO:0000313" key="11">
    <source>
        <dbReference type="WormBase" id="SRAE_2000453600"/>
    </source>
</evidence>
<dbReference type="Gene3D" id="3.40.390.10">
    <property type="entry name" value="Collagenase (Catalytic Domain)"/>
    <property type="match status" value="1"/>
</dbReference>
<dbReference type="CTD" id="36382261"/>
<comment type="caution">
    <text evidence="5">Lacks conserved residue(s) required for the propagation of feature annotation.</text>
</comment>
<dbReference type="InterPro" id="IPR024079">
    <property type="entry name" value="MetalloPept_cat_dom_sf"/>
</dbReference>
<dbReference type="GeneID" id="36382261"/>
<dbReference type="InterPro" id="IPR001506">
    <property type="entry name" value="Peptidase_M12A"/>
</dbReference>
<keyword evidence="3 6" id="KW-0482">Metalloprotease</keyword>
<keyword evidence="1 6" id="KW-0479">Metal-binding</keyword>
<evidence type="ECO:0000256" key="5">
    <source>
        <dbReference type="PROSITE-ProRule" id="PRU01211"/>
    </source>
</evidence>
<dbReference type="EC" id="3.4.24.-" evidence="6"/>
<dbReference type="PRINTS" id="PR00480">
    <property type="entry name" value="ASTACIN"/>
</dbReference>
<evidence type="ECO:0000256" key="4">
    <source>
        <dbReference type="ARBA" id="ARBA00023157"/>
    </source>
</evidence>
<dbReference type="Pfam" id="PF01400">
    <property type="entry name" value="Astacin"/>
    <property type="match status" value="1"/>
</dbReference>
<dbReference type="AlphaFoldDB" id="A0A090N014"/>
<dbReference type="PROSITE" id="PS00022">
    <property type="entry name" value="EGF_1"/>
    <property type="match status" value="1"/>
</dbReference>
<keyword evidence="4" id="KW-1015">Disulfide bond</keyword>
<evidence type="ECO:0000256" key="1">
    <source>
        <dbReference type="ARBA" id="ARBA00022723"/>
    </source>
</evidence>
<evidence type="ECO:0000259" key="7">
    <source>
        <dbReference type="PROSITE" id="PS51864"/>
    </source>
</evidence>
<dbReference type="PANTHER" id="PTHR10127:SF802">
    <property type="entry name" value="ZINC METALLOPROTEINASE NAS-10"/>
    <property type="match status" value="1"/>
</dbReference>
<dbReference type="GO" id="GO:0008270">
    <property type="term" value="F:zinc ion binding"/>
    <property type="evidence" value="ECO:0007669"/>
    <property type="project" value="InterPro"/>
</dbReference>
<proteinExistence type="predicted"/>
<dbReference type="GO" id="GO:0006508">
    <property type="term" value="P:proteolysis"/>
    <property type="evidence" value="ECO:0007669"/>
    <property type="project" value="UniProtKB-KW"/>
</dbReference>
<dbReference type="EMBL" id="LN609529">
    <property type="protein sequence ID" value="CEF69890.2"/>
    <property type="molecule type" value="Genomic_DNA"/>
</dbReference>
<evidence type="ECO:0000256" key="2">
    <source>
        <dbReference type="ARBA" id="ARBA00022833"/>
    </source>
</evidence>
<dbReference type="STRING" id="34506.A0A090N014"/>
<dbReference type="PANTHER" id="PTHR10127">
    <property type="entry name" value="DISCOIDIN, CUB, EGF, LAMININ , AND ZINC METALLOPROTEASE DOMAIN CONTAINING"/>
    <property type="match status" value="1"/>
</dbReference>
<keyword evidence="9" id="KW-1185">Reference proteome</keyword>
<gene>
    <name evidence="8 10 11" type="ORF">SRAE_2000453600</name>
</gene>
<reference evidence="8 9" key="1">
    <citation type="submission" date="2014-09" db="EMBL/GenBank/DDBJ databases">
        <authorList>
            <person name="Martin A.A."/>
        </authorList>
    </citation>
    <scope>NUCLEOTIDE SEQUENCE</scope>
    <source>
        <strain evidence="9">ED321</strain>
        <strain evidence="8">ED321 Heterogonic</strain>
    </source>
</reference>
<comment type="cofactor">
    <cofactor evidence="6">
        <name>Zn(2+)</name>
        <dbReference type="ChEBI" id="CHEBI:29105"/>
    </cofactor>
    <text evidence="6">Binds 1 zinc ion per subunit.</text>
</comment>
<evidence type="ECO:0000313" key="10">
    <source>
        <dbReference type="WBParaSite" id="SRAE_2000453600.1"/>
    </source>
</evidence>
<dbReference type="Proteomes" id="UP000035682">
    <property type="component" value="Unplaced"/>
</dbReference>
<dbReference type="WormBase" id="SRAE_2000453600">
    <property type="protein sequence ID" value="SRP06552"/>
    <property type="gene ID" value="WBGene00264768"/>
</dbReference>
<protein>
    <recommendedName>
        <fullName evidence="6">Metalloendopeptidase</fullName>
        <ecNumber evidence="6">3.4.24.-</ecNumber>
    </recommendedName>
</protein>
<dbReference type="GO" id="GO:0004222">
    <property type="term" value="F:metalloendopeptidase activity"/>
    <property type="evidence" value="ECO:0007669"/>
    <property type="project" value="UniProtKB-UniRule"/>
</dbReference>
<evidence type="ECO:0000256" key="6">
    <source>
        <dbReference type="RuleBase" id="RU361183"/>
    </source>
</evidence>
<keyword evidence="6" id="KW-0645">Protease</keyword>
<dbReference type="WBParaSite" id="SRAE_2000453600.1">
    <property type="protein sequence ID" value="SRAE_2000453600.1"/>
    <property type="gene ID" value="WBGene00264768"/>
</dbReference>
<name>A0A090N014_STRRB</name>
<sequence>MLNYYNIILYLNILSIPVNTFLYQGKIEIDNLSRKKKSVVQTKFKWKLPIKYFIHYFLYERKAIYEAIKRIENKTCIKFKEHYWYIKGTSGFNFIPTYTACFSPYGPKLDDESFENNIFVAPRCQNSVGLVEGLIGTMIGLIYEVGRYDRDSYVNINYENMLARVDNLFKKHNLSETETYGTEYDFLSALQYFPKNFSKNGKPVVEPKDFFKYYQNSIGQTKGLSFNDYKVLTLKYCHEKIHYNCKNGGYTDVNYAYKGFYDWGDCICPSGFSGSTCEENVRNDRTCGETVLDESSIGKMIYASRTGKCSYFIKFQRPLKVKLTIIEISTKTNEYCSPGIGIEIKFRKDKGAGGACLCGKYKNITITSENNFMVIIYNGLSSNDKFTATFDKVLRESSGKKINKFKKN</sequence>
<dbReference type="SMART" id="SM00235">
    <property type="entry name" value="ZnMc"/>
    <property type="match status" value="1"/>
</dbReference>
<accession>A0A090N014</accession>
<reference evidence="10" key="2">
    <citation type="submission" date="2020-12" db="UniProtKB">
        <authorList>
            <consortium name="WormBaseParasite"/>
        </authorList>
    </citation>
    <scope>IDENTIFICATION</scope>
</reference>
<keyword evidence="6" id="KW-0378">Hydrolase</keyword>
<evidence type="ECO:0000313" key="8">
    <source>
        <dbReference type="EMBL" id="CEF69890.2"/>
    </source>
</evidence>
<dbReference type="PROSITE" id="PS51864">
    <property type="entry name" value="ASTACIN"/>
    <property type="match status" value="1"/>
</dbReference>
<dbReference type="OrthoDB" id="5911248at2759"/>
<keyword evidence="2 6" id="KW-0862">Zinc</keyword>
<evidence type="ECO:0000256" key="3">
    <source>
        <dbReference type="ARBA" id="ARBA00023049"/>
    </source>
</evidence>
<evidence type="ECO:0000313" key="9">
    <source>
        <dbReference type="Proteomes" id="UP000035682"/>
    </source>
</evidence>
<dbReference type="RefSeq" id="XP_024509089.1">
    <property type="nucleotide sequence ID" value="XM_024643417.1"/>
</dbReference>